<evidence type="ECO:0000256" key="5">
    <source>
        <dbReference type="ARBA" id="ARBA00023136"/>
    </source>
</evidence>
<dbReference type="CDD" id="cd15239">
    <property type="entry name" value="7tm_YRO2_fungal-like"/>
    <property type="match status" value="1"/>
</dbReference>
<proteinExistence type="inferred from homology"/>
<dbReference type="OrthoDB" id="536545at2759"/>
<accession>S8G7V5</accession>
<keyword evidence="8" id="KW-1185">Reference proteome</keyword>
<feature type="transmembrane region" description="Helical" evidence="6">
    <location>
        <begin position="154"/>
        <end position="173"/>
    </location>
</feature>
<feature type="transmembrane region" description="Helical" evidence="6">
    <location>
        <begin position="103"/>
        <end position="121"/>
    </location>
</feature>
<sequence>MARGGNRALQLNPPNADLHISTHASDWLWSAFSVFALSMLVMVVLDFLRPRGARLFHQLATIILATFTLGYYSMASDLGATPIYVEFRGHGYDPTRQIWYVRYIQWFITFPLLVLEVLLASGLSITDILSTVFMSWVVVIMGLVGALTQSTYKWGYFSFGGAALIYIWIVLLFHGTRTAFPAGGVLRTAYIRGASLFSFLLITYPIAWACSEGGNVISNSSEMIWYGILDILVGPVFLFFFLWHLADADYAEFGFRSVAYTEPAAPVGEKSGPPA</sequence>
<evidence type="ECO:0000256" key="2">
    <source>
        <dbReference type="ARBA" id="ARBA00008130"/>
    </source>
</evidence>
<evidence type="ECO:0000313" key="7">
    <source>
        <dbReference type="EMBL" id="EPT06195.1"/>
    </source>
</evidence>
<keyword evidence="4 6" id="KW-1133">Transmembrane helix</keyword>
<dbReference type="InterPro" id="IPR001425">
    <property type="entry name" value="Arc/bac/fun_rhodopsins"/>
</dbReference>
<dbReference type="Pfam" id="PF01036">
    <property type="entry name" value="Bac_rhodopsin"/>
    <property type="match status" value="1"/>
</dbReference>
<dbReference type="InterPro" id="IPR043476">
    <property type="entry name" value="Yro2-like_7TM"/>
</dbReference>
<comment type="subcellular location">
    <subcellularLocation>
        <location evidence="1">Membrane</location>
        <topology evidence="1">Multi-pass membrane protein</topology>
    </subcellularLocation>
</comment>
<dbReference type="PANTHER" id="PTHR28286:SF1">
    <property type="entry name" value="30 KDA HEAT SHOCK PROTEIN-RELATED"/>
    <property type="match status" value="1"/>
</dbReference>
<feature type="transmembrane region" description="Helical" evidence="6">
    <location>
        <begin position="185"/>
        <end position="204"/>
    </location>
</feature>
<reference evidence="7 8" key="1">
    <citation type="journal article" date="2012" name="Science">
        <title>The Paleozoic origin of enzymatic lignin decomposition reconstructed from 31 fungal genomes.</title>
        <authorList>
            <person name="Floudas D."/>
            <person name="Binder M."/>
            <person name="Riley R."/>
            <person name="Barry K."/>
            <person name="Blanchette R.A."/>
            <person name="Henrissat B."/>
            <person name="Martinez A.T."/>
            <person name="Otillar R."/>
            <person name="Spatafora J.W."/>
            <person name="Yadav J.S."/>
            <person name="Aerts A."/>
            <person name="Benoit I."/>
            <person name="Boyd A."/>
            <person name="Carlson A."/>
            <person name="Copeland A."/>
            <person name="Coutinho P.M."/>
            <person name="de Vries R.P."/>
            <person name="Ferreira P."/>
            <person name="Findley K."/>
            <person name="Foster B."/>
            <person name="Gaskell J."/>
            <person name="Glotzer D."/>
            <person name="Gorecki P."/>
            <person name="Heitman J."/>
            <person name="Hesse C."/>
            <person name="Hori C."/>
            <person name="Igarashi K."/>
            <person name="Jurgens J.A."/>
            <person name="Kallen N."/>
            <person name="Kersten P."/>
            <person name="Kohler A."/>
            <person name="Kuees U."/>
            <person name="Kumar T.K.A."/>
            <person name="Kuo A."/>
            <person name="LaButti K."/>
            <person name="Larrondo L.F."/>
            <person name="Lindquist E."/>
            <person name="Ling A."/>
            <person name="Lombard V."/>
            <person name="Lucas S."/>
            <person name="Lundell T."/>
            <person name="Martin R."/>
            <person name="McLaughlin D.J."/>
            <person name="Morgenstern I."/>
            <person name="Morin E."/>
            <person name="Murat C."/>
            <person name="Nagy L.G."/>
            <person name="Nolan M."/>
            <person name="Ohm R.A."/>
            <person name="Patyshakuliyeva A."/>
            <person name="Rokas A."/>
            <person name="Ruiz-Duenas F.J."/>
            <person name="Sabat G."/>
            <person name="Salamov A."/>
            <person name="Samejima M."/>
            <person name="Schmutz J."/>
            <person name="Slot J.C."/>
            <person name="St John F."/>
            <person name="Stenlid J."/>
            <person name="Sun H."/>
            <person name="Sun S."/>
            <person name="Syed K."/>
            <person name="Tsang A."/>
            <person name="Wiebenga A."/>
            <person name="Young D."/>
            <person name="Pisabarro A."/>
            <person name="Eastwood D.C."/>
            <person name="Martin F."/>
            <person name="Cullen D."/>
            <person name="Grigoriev I.V."/>
            <person name="Hibbett D.S."/>
        </authorList>
    </citation>
    <scope>NUCLEOTIDE SEQUENCE</scope>
    <source>
        <strain evidence="8">FP-58527</strain>
    </source>
</reference>
<dbReference type="EMBL" id="KE504122">
    <property type="protein sequence ID" value="EPT06195.1"/>
    <property type="molecule type" value="Genomic_DNA"/>
</dbReference>
<dbReference type="GO" id="GO:0005783">
    <property type="term" value="C:endoplasmic reticulum"/>
    <property type="evidence" value="ECO:0007669"/>
    <property type="project" value="TreeGrafter"/>
</dbReference>
<dbReference type="SMART" id="SM01021">
    <property type="entry name" value="Bac_rhodopsin"/>
    <property type="match status" value="1"/>
</dbReference>
<dbReference type="InParanoid" id="S8G7V5"/>
<evidence type="ECO:0000256" key="1">
    <source>
        <dbReference type="ARBA" id="ARBA00004141"/>
    </source>
</evidence>
<dbReference type="HOGENOM" id="CLU_054785_2_1_1"/>
<keyword evidence="3 6" id="KW-0812">Transmembrane</keyword>
<feature type="transmembrane region" description="Helical" evidence="6">
    <location>
        <begin position="128"/>
        <end position="148"/>
    </location>
</feature>
<gene>
    <name evidence="7" type="ORF">FOMPIDRAFT_1044655</name>
</gene>
<feature type="transmembrane region" description="Helical" evidence="6">
    <location>
        <begin position="224"/>
        <end position="246"/>
    </location>
</feature>
<evidence type="ECO:0000313" key="8">
    <source>
        <dbReference type="Proteomes" id="UP000015241"/>
    </source>
</evidence>
<dbReference type="AlphaFoldDB" id="S8G7V5"/>
<dbReference type="PRINTS" id="PR00251">
    <property type="entry name" value="BACTRLOPSIN"/>
</dbReference>
<protein>
    <recommendedName>
        <fullName evidence="9">Heat shock protein 30</fullName>
    </recommendedName>
</protein>
<evidence type="ECO:0008006" key="9">
    <source>
        <dbReference type="Google" id="ProtNLM"/>
    </source>
</evidence>
<evidence type="ECO:0000256" key="3">
    <source>
        <dbReference type="ARBA" id="ARBA00022692"/>
    </source>
</evidence>
<feature type="transmembrane region" description="Helical" evidence="6">
    <location>
        <begin position="27"/>
        <end position="48"/>
    </location>
</feature>
<feature type="transmembrane region" description="Helical" evidence="6">
    <location>
        <begin position="55"/>
        <end position="74"/>
    </location>
</feature>
<dbReference type="Proteomes" id="UP000015241">
    <property type="component" value="Unassembled WGS sequence"/>
</dbReference>
<evidence type="ECO:0000256" key="4">
    <source>
        <dbReference type="ARBA" id="ARBA00022989"/>
    </source>
</evidence>
<evidence type="ECO:0000256" key="6">
    <source>
        <dbReference type="SAM" id="Phobius"/>
    </source>
</evidence>
<dbReference type="SUPFAM" id="SSF81321">
    <property type="entry name" value="Family A G protein-coupled receptor-like"/>
    <property type="match status" value="1"/>
</dbReference>
<dbReference type="PANTHER" id="PTHR28286">
    <property type="match status" value="1"/>
</dbReference>
<dbReference type="FunCoup" id="S8G7V5">
    <property type="interactions" value="89"/>
</dbReference>
<comment type="similarity">
    <text evidence="2">Belongs to the archaeal/bacterial/fungal opsin family.</text>
</comment>
<organism evidence="7 8">
    <name type="scientific">Fomitopsis schrenkii</name>
    <name type="common">Brown rot fungus</name>
    <dbReference type="NCBI Taxonomy" id="2126942"/>
    <lineage>
        <taxon>Eukaryota</taxon>
        <taxon>Fungi</taxon>
        <taxon>Dikarya</taxon>
        <taxon>Basidiomycota</taxon>
        <taxon>Agaricomycotina</taxon>
        <taxon>Agaricomycetes</taxon>
        <taxon>Polyporales</taxon>
        <taxon>Fomitopsis</taxon>
    </lineage>
</organism>
<dbReference type="eggNOG" id="ENOG502RWTP">
    <property type="taxonomic scope" value="Eukaryota"/>
</dbReference>
<dbReference type="Gene3D" id="1.20.1070.10">
    <property type="entry name" value="Rhodopsin 7-helix transmembrane proteins"/>
    <property type="match status" value="1"/>
</dbReference>
<dbReference type="GO" id="GO:0005886">
    <property type="term" value="C:plasma membrane"/>
    <property type="evidence" value="ECO:0007669"/>
    <property type="project" value="TreeGrafter"/>
</dbReference>
<keyword evidence="5 6" id="KW-0472">Membrane</keyword>
<name>S8G7V5_FOMSC</name>